<feature type="region of interest" description="Disordered" evidence="7">
    <location>
        <begin position="150"/>
        <end position="196"/>
    </location>
</feature>
<evidence type="ECO:0000256" key="6">
    <source>
        <dbReference type="ARBA" id="ARBA00048336"/>
    </source>
</evidence>
<evidence type="ECO:0000256" key="5">
    <source>
        <dbReference type="ARBA" id="ARBA00047761"/>
    </source>
</evidence>
<feature type="compositionally biased region" description="Polar residues" evidence="7">
    <location>
        <begin position="665"/>
        <end position="674"/>
    </location>
</feature>
<reference evidence="10" key="2">
    <citation type="submission" date="2021-04" db="EMBL/GenBank/DDBJ databases">
        <authorList>
            <person name="Podell S."/>
        </authorList>
    </citation>
    <scope>NUCLEOTIDE SEQUENCE</scope>
    <source>
        <strain evidence="10">Hildebrandi</strain>
    </source>
</reference>
<proteinExistence type="predicted"/>
<dbReference type="OrthoDB" id="45537at2759"/>
<dbReference type="InterPro" id="IPR015655">
    <property type="entry name" value="PP2C"/>
</dbReference>
<dbReference type="CDD" id="cd00143">
    <property type="entry name" value="PP2Cc"/>
    <property type="match status" value="1"/>
</dbReference>
<dbReference type="EC" id="3.1.3.16" evidence="1"/>
<dbReference type="Pfam" id="PF00481">
    <property type="entry name" value="PP2C"/>
    <property type="match status" value="2"/>
</dbReference>
<sequence>MDNKSGFRSNLHLKAAPALFQLRDDNTTTATDGSFPSLGIHAEGDNSRDEGGFNRIISKSYGGDPSPFLSGMMRATPPPTSMQRYNSAGTGTVHIKYSGYLYKRSNYPHQNPNSEPLCQNDVGNNSSLYNYQSQNSSYAIDIDSERQRYFVDPSGMPNLPPMPGGLSNPTLNESDDDQLPGVSWYDFRSPQSSDEIQQQKHTIPSSAAFVTPSPVTNSSNNATITSPMYRLPKQEKTNTMKRKEEMNPLQMAAAFFGMKIGGDLGQKGENQTQDEYFGTAIPDPPILTSTIQPKKSSSSIQIQQSTIASSQIVPPSAGRAIPIPNTAATDAPHNPTIPSERESFYEANHRRHSAPTETTQTCDEDASSELLESSLSFGPKNCKLAPRVVPQDFYDPKDGHLWRAKYCVLEDGVLYFYRNANDGDSVEAAAERREAHNEDSRASSASPTNSNAFPSYIPIPPSKSISTLSRRKSSAKDLSQSPMVRPMLHHLDSSECRGSDTMWEKRVFLDCIEEVRTAEHQFGKNSFELTAVSDEDNHVDRLVLKAPNLHEMNEWIFQFHRSLALLMRNIMDVFGTTSSSGAFSDIHGPASMLSPLSSSHHTPLRMGGSIPHSPSEKQLQRLMAMSPRFHHQIYGSGSAAIQTTLSHGHGRTSLRRRTDLKRTSSEGTSVSSTPEAADEDSPQHHFAFREPSPSSNLHGTPETISPPLQFLIPPPTFGAAKALSGAPNLGDKLLLLDSRHAIATSPIPFQSPDPERSGPAGEVPEMERPKPVTGKYIPPHLRNKNADYNASHAIPQAESNTKKYIPPHMRSQANELTDNIPQTKSATMSLAERAELAPSTPKRGDSFVGSTVPKVDELDVVGLYTRDFIRGGCADPRFSHGSVLDQAFIPKRAGRVPKVASVAFGSFGGGLQDDDCDVSSVQVSDLSLSALRWEIGAISECGVRDYNEDSFLVSNDLLNALHAIPSQCPTPLSWRREAASHSPGLFAIFDGHCGNQAARFAVERFGHYIKEELQRDAGPGCPFGPENVEAVLRNAIVKMDDEFCLLCQENGREWESGATALIAMLVNEHLVIANLGDCRGVLCRSVEDGSNYTRRKDWVKLENWDNDVVGADLTAASSSDVWNQCFFREVTNTHTPAVEEERKRIEKANGWITTDQDIPIAQLRRMDFLDEDVRTIFNRCIRYADGNIMSSANTSERSTKECKTAPHRILHISRVCGELAVSRALGDRDFKAAFNSLSREVEDQMDPSGSTLVPWWDSPLFFSYPDDHNHRFQGDLVSGVPDVQKVKIGEDGVTNEFLLLACDGLWDVIDTDDAVRVVRDLLFRKMWTAKRAAARLAELAIHLGSSDNVTVIVVRLFAGAKPTK</sequence>
<feature type="compositionally biased region" description="Basic and acidic residues" evidence="7">
    <location>
        <begin position="42"/>
        <end position="51"/>
    </location>
</feature>
<dbReference type="Proteomes" id="UP000693970">
    <property type="component" value="Unassembled WGS sequence"/>
</dbReference>
<name>A0A9K3KSW9_9STRA</name>
<dbReference type="PROSITE" id="PS50003">
    <property type="entry name" value="PH_DOMAIN"/>
    <property type="match status" value="1"/>
</dbReference>
<evidence type="ECO:0000313" key="11">
    <source>
        <dbReference type="Proteomes" id="UP000693970"/>
    </source>
</evidence>
<feature type="domain" description="PPM-type phosphatase" evidence="9">
    <location>
        <begin position="934"/>
        <end position="1356"/>
    </location>
</feature>
<evidence type="ECO:0000256" key="2">
    <source>
        <dbReference type="ARBA" id="ARBA00022723"/>
    </source>
</evidence>
<feature type="region of interest" description="Disordered" evidence="7">
    <location>
        <begin position="432"/>
        <end position="480"/>
    </location>
</feature>
<feature type="compositionally biased region" description="Polar residues" evidence="7">
    <location>
        <begin position="107"/>
        <end position="123"/>
    </location>
</feature>
<evidence type="ECO:0000259" key="8">
    <source>
        <dbReference type="PROSITE" id="PS50003"/>
    </source>
</evidence>
<evidence type="ECO:0000256" key="7">
    <source>
        <dbReference type="SAM" id="MobiDB-lite"/>
    </source>
</evidence>
<evidence type="ECO:0000313" key="10">
    <source>
        <dbReference type="EMBL" id="KAG7349343.1"/>
    </source>
</evidence>
<dbReference type="PANTHER" id="PTHR13832">
    <property type="entry name" value="PROTEIN PHOSPHATASE 2C"/>
    <property type="match status" value="1"/>
</dbReference>
<feature type="region of interest" description="Disordered" evidence="7">
    <location>
        <begin position="104"/>
        <end position="130"/>
    </location>
</feature>
<feature type="compositionally biased region" description="Polar residues" evidence="7">
    <location>
        <begin position="442"/>
        <end position="453"/>
    </location>
</feature>
<dbReference type="PANTHER" id="PTHR13832:SF803">
    <property type="entry name" value="PROTEIN PHOSPHATASE 1G"/>
    <property type="match status" value="1"/>
</dbReference>
<feature type="region of interest" description="Disordered" evidence="7">
    <location>
        <begin position="646"/>
        <end position="710"/>
    </location>
</feature>
<reference evidence="10" key="1">
    <citation type="journal article" date="2021" name="Sci. Rep.">
        <title>Diploid genomic architecture of Nitzschia inconspicua, an elite biomass production diatom.</title>
        <authorList>
            <person name="Oliver A."/>
            <person name="Podell S."/>
            <person name="Pinowska A."/>
            <person name="Traller J.C."/>
            <person name="Smith S.R."/>
            <person name="McClure R."/>
            <person name="Beliaev A."/>
            <person name="Bohutskyi P."/>
            <person name="Hill E.A."/>
            <person name="Rabines A."/>
            <person name="Zheng H."/>
            <person name="Allen L.Z."/>
            <person name="Kuo A."/>
            <person name="Grigoriev I.V."/>
            <person name="Allen A.E."/>
            <person name="Hazlebeck D."/>
            <person name="Allen E.E."/>
        </authorList>
    </citation>
    <scope>NUCLEOTIDE SEQUENCE</scope>
    <source>
        <strain evidence="10">Hildebrandi</strain>
    </source>
</reference>
<keyword evidence="2" id="KW-0479">Metal-binding</keyword>
<feature type="region of interest" description="Disordered" evidence="7">
    <location>
        <begin position="744"/>
        <end position="773"/>
    </location>
</feature>
<dbReference type="InterPro" id="IPR001849">
    <property type="entry name" value="PH_domain"/>
</dbReference>
<comment type="caution">
    <text evidence="10">The sequence shown here is derived from an EMBL/GenBank/DDBJ whole genome shotgun (WGS) entry which is preliminary data.</text>
</comment>
<dbReference type="SMART" id="SM00233">
    <property type="entry name" value="PH"/>
    <property type="match status" value="1"/>
</dbReference>
<keyword evidence="11" id="KW-1185">Reference proteome</keyword>
<dbReference type="EMBL" id="JAGRRH010000019">
    <property type="protein sequence ID" value="KAG7349343.1"/>
    <property type="molecule type" value="Genomic_DNA"/>
</dbReference>
<dbReference type="SMART" id="SM00332">
    <property type="entry name" value="PP2Cc"/>
    <property type="match status" value="1"/>
</dbReference>
<dbReference type="InterPro" id="IPR001932">
    <property type="entry name" value="PPM-type_phosphatase-like_dom"/>
</dbReference>
<dbReference type="GO" id="GO:0004722">
    <property type="term" value="F:protein serine/threonine phosphatase activity"/>
    <property type="evidence" value="ECO:0007669"/>
    <property type="project" value="UniProtKB-EC"/>
</dbReference>
<gene>
    <name evidence="10" type="ORF">IV203_011940</name>
</gene>
<dbReference type="GO" id="GO:0046872">
    <property type="term" value="F:metal ion binding"/>
    <property type="evidence" value="ECO:0007669"/>
    <property type="project" value="UniProtKB-KW"/>
</dbReference>
<accession>A0A9K3KSW9</accession>
<feature type="domain" description="PH" evidence="8">
    <location>
        <begin position="387"/>
        <end position="564"/>
    </location>
</feature>
<keyword evidence="4" id="KW-0904">Protein phosphatase</keyword>
<evidence type="ECO:0000259" key="9">
    <source>
        <dbReference type="PROSITE" id="PS51746"/>
    </source>
</evidence>
<evidence type="ECO:0000256" key="3">
    <source>
        <dbReference type="ARBA" id="ARBA00022801"/>
    </source>
</evidence>
<protein>
    <recommendedName>
        <fullName evidence="1">protein-serine/threonine phosphatase</fullName>
        <ecNumber evidence="1">3.1.3.16</ecNumber>
    </recommendedName>
</protein>
<evidence type="ECO:0000256" key="4">
    <source>
        <dbReference type="ARBA" id="ARBA00022912"/>
    </source>
</evidence>
<evidence type="ECO:0000256" key="1">
    <source>
        <dbReference type="ARBA" id="ARBA00013081"/>
    </source>
</evidence>
<feature type="region of interest" description="Disordered" evidence="7">
    <location>
        <begin position="30"/>
        <end position="51"/>
    </location>
</feature>
<feature type="region of interest" description="Disordered" evidence="7">
    <location>
        <begin position="305"/>
        <end position="339"/>
    </location>
</feature>
<organism evidence="10 11">
    <name type="scientific">Nitzschia inconspicua</name>
    <dbReference type="NCBI Taxonomy" id="303405"/>
    <lineage>
        <taxon>Eukaryota</taxon>
        <taxon>Sar</taxon>
        <taxon>Stramenopiles</taxon>
        <taxon>Ochrophyta</taxon>
        <taxon>Bacillariophyta</taxon>
        <taxon>Bacillariophyceae</taxon>
        <taxon>Bacillariophycidae</taxon>
        <taxon>Bacillariales</taxon>
        <taxon>Bacillariaceae</taxon>
        <taxon>Nitzschia</taxon>
    </lineage>
</organism>
<feature type="compositionally biased region" description="Basic and acidic residues" evidence="7">
    <location>
        <begin position="432"/>
        <end position="441"/>
    </location>
</feature>
<keyword evidence="3" id="KW-0378">Hydrolase</keyword>
<comment type="catalytic activity">
    <reaction evidence="5">
        <text>O-phospho-L-seryl-[protein] + H2O = L-seryl-[protein] + phosphate</text>
        <dbReference type="Rhea" id="RHEA:20629"/>
        <dbReference type="Rhea" id="RHEA-COMP:9863"/>
        <dbReference type="Rhea" id="RHEA-COMP:11604"/>
        <dbReference type="ChEBI" id="CHEBI:15377"/>
        <dbReference type="ChEBI" id="CHEBI:29999"/>
        <dbReference type="ChEBI" id="CHEBI:43474"/>
        <dbReference type="ChEBI" id="CHEBI:83421"/>
        <dbReference type="EC" id="3.1.3.16"/>
    </reaction>
</comment>
<dbReference type="PROSITE" id="PS51746">
    <property type="entry name" value="PPM_2"/>
    <property type="match status" value="1"/>
</dbReference>
<comment type="catalytic activity">
    <reaction evidence="6">
        <text>O-phospho-L-threonyl-[protein] + H2O = L-threonyl-[protein] + phosphate</text>
        <dbReference type="Rhea" id="RHEA:47004"/>
        <dbReference type="Rhea" id="RHEA-COMP:11060"/>
        <dbReference type="Rhea" id="RHEA-COMP:11605"/>
        <dbReference type="ChEBI" id="CHEBI:15377"/>
        <dbReference type="ChEBI" id="CHEBI:30013"/>
        <dbReference type="ChEBI" id="CHEBI:43474"/>
        <dbReference type="ChEBI" id="CHEBI:61977"/>
        <dbReference type="EC" id="3.1.3.16"/>
    </reaction>
</comment>